<dbReference type="AlphaFoldDB" id="A0AAN8Q7G3"/>
<keyword evidence="2" id="KW-1185">Reference proteome</keyword>
<sequence length="95" mass="10772">RLCYCYNYLEGFWALASQDSRLKFLLALVQNLLCDNGQDRISSASQASLENVLLARSESTSLGLAGLIYIPACCPGFITRYSWFITCYSWFITCY</sequence>
<comment type="caution">
    <text evidence="1">The sequence shown here is derived from an EMBL/GenBank/DDBJ whole genome shotgun (WGS) entry which is preliminary data.</text>
</comment>
<reference evidence="1 2" key="1">
    <citation type="submission" date="2021-04" db="EMBL/GenBank/DDBJ databases">
        <authorList>
            <person name="De Guttry C."/>
            <person name="Zahm M."/>
            <person name="Klopp C."/>
            <person name="Cabau C."/>
            <person name="Louis A."/>
            <person name="Berthelot C."/>
            <person name="Parey E."/>
            <person name="Roest Crollius H."/>
            <person name="Montfort J."/>
            <person name="Robinson-Rechavi M."/>
            <person name="Bucao C."/>
            <person name="Bouchez O."/>
            <person name="Gislard M."/>
            <person name="Lluch J."/>
            <person name="Milhes M."/>
            <person name="Lampietro C."/>
            <person name="Lopez Roques C."/>
            <person name="Donnadieu C."/>
            <person name="Braasch I."/>
            <person name="Desvignes T."/>
            <person name="Postlethwait J."/>
            <person name="Bobe J."/>
            <person name="Wedekind C."/>
            <person name="Guiguen Y."/>
        </authorList>
    </citation>
    <scope>NUCLEOTIDE SEQUENCE [LARGE SCALE GENOMIC DNA]</scope>
    <source>
        <strain evidence="1">Cs_M1</strain>
        <tissue evidence="1">Blood</tissue>
    </source>
</reference>
<dbReference type="EMBL" id="JAGTTL010000036">
    <property type="protein sequence ID" value="KAK6293915.1"/>
    <property type="molecule type" value="Genomic_DNA"/>
</dbReference>
<feature type="non-terminal residue" evidence="1">
    <location>
        <position position="1"/>
    </location>
</feature>
<protein>
    <submittedName>
        <fullName evidence="1">Uncharacterized protein</fullName>
    </submittedName>
</protein>
<gene>
    <name evidence="1" type="ORF">J4Q44_G00362410</name>
</gene>
<evidence type="ECO:0000313" key="1">
    <source>
        <dbReference type="EMBL" id="KAK6293915.1"/>
    </source>
</evidence>
<accession>A0AAN8Q7G3</accession>
<name>A0AAN8Q7G3_9TELE</name>
<dbReference type="Proteomes" id="UP001356427">
    <property type="component" value="Unassembled WGS sequence"/>
</dbReference>
<organism evidence="1 2">
    <name type="scientific">Coregonus suidteri</name>
    <dbReference type="NCBI Taxonomy" id="861788"/>
    <lineage>
        <taxon>Eukaryota</taxon>
        <taxon>Metazoa</taxon>
        <taxon>Chordata</taxon>
        <taxon>Craniata</taxon>
        <taxon>Vertebrata</taxon>
        <taxon>Euteleostomi</taxon>
        <taxon>Actinopterygii</taxon>
        <taxon>Neopterygii</taxon>
        <taxon>Teleostei</taxon>
        <taxon>Protacanthopterygii</taxon>
        <taxon>Salmoniformes</taxon>
        <taxon>Salmonidae</taxon>
        <taxon>Coregoninae</taxon>
        <taxon>Coregonus</taxon>
    </lineage>
</organism>
<proteinExistence type="predicted"/>
<evidence type="ECO:0000313" key="2">
    <source>
        <dbReference type="Proteomes" id="UP001356427"/>
    </source>
</evidence>